<dbReference type="SUPFAM" id="SSF53474">
    <property type="entry name" value="alpha/beta-Hydrolases"/>
    <property type="match status" value="1"/>
</dbReference>
<sequence>MESRNFQLDTEWNMIHYPHKPSGFGILIIGDDRHFVNEQKSFWTQNEGKAILLTKLKDEGYTIFYSNLYGKNWGSARAVRMARSLYEHIIRTEIINGKIHIIAEGMGALAALNLIEEMGTELIRTCIFINPIFSLKDHLEMEKEHKFFYNNLLKELAEAYNIDIMQVEHEVRKRKEYFKDSLKIPMKIIYIMTDRRSYNRAKQLKNRTVKWLEEETQTSICYLLPEKRQGMELQIVDFMKKNEKIL</sequence>
<dbReference type="InterPro" id="IPR029058">
    <property type="entry name" value="AB_hydrolase_fold"/>
</dbReference>
<dbReference type="RefSeq" id="WP_151533885.1">
    <property type="nucleotide sequence ID" value="NZ_WBOS01000002.1"/>
</dbReference>
<dbReference type="Proteomes" id="UP000481030">
    <property type="component" value="Unassembled WGS sequence"/>
</dbReference>
<accession>A0A6L3V6Y1</accession>
<comment type="caution">
    <text evidence="1">The sequence shown here is derived from an EMBL/GenBank/DDBJ whole genome shotgun (WGS) entry which is preliminary data.</text>
</comment>
<dbReference type="OrthoDB" id="2986585at2"/>
<dbReference type="GO" id="GO:0016787">
    <property type="term" value="F:hydrolase activity"/>
    <property type="evidence" value="ECO:0007669"/>
    <property type="project" value="UniProtKB-KW"/>
</dbReference>
<dbReference type="EMBL" id="WBOS01000002">
    <property type="protein sequence ID" value="KAB2337197.1"/>
    <property type="molecule type" value="Genomic_DNA"/>
</dbReference>
<organism evidence="1 2">
    <name type="scientific">Cytobacillus depressus</name>
    <dbReference type="NCBI Taxonomy" id="1602942"/>
    <lineage>
        <taxon>Bacteria</taxon>
        <taxon>Bacillati</taxon>
        <taxon>Bacillota</taxon>
        <taxon>Bacilli</taxon>
        <taxon>Bacillales</taxon>
        <taxon>Bacillaceae</taxon>
        <taxon>Cytobacillus</taxon>
    </lineage>
</organism>
<keyword evidence="2" id="KW-1185">Reference proteome</keyword>
<keyword evidence="1" id="KW-0378">Hydrolase</keyword>
<reference evidence="1 2" key="1">
    <citation type="journal article" date="2016" name="Antonie Van Leeuwenhoek">
        <title>Bacillus depressus sp. nov., isolated from soil of a sunflower field.</title>
        <authorList>
            <person name="Wei X."/>
            <person name="Xin D."/>
            <person name="Xin Y."/>
            <person name="Zhang H."/>
            <person name="Wang T."/>
            <person name="Zhang J."/>
        </authorList>
    </citation>
    <scope>NUCLEOTIDE SEQUENCE [LARGE SCALE GENOMIC DNA]</scope>
    <source>
        <strain evidence="1 2">BZ1</strain>
    </source>
</reference>
<dbReference type="AlphaFoldDB" id="A0A6L3V6Y1"/>
<proteinExistence type="predicted"/>
<name>A0A6L3V6Y1_9BACI</name>
<dbReference type="Gene3D" id="3.40.50.1820">
    <property type="entry name" value="alpha/beta hydrolase"/>
    <property type="match status" value="1"/>
</dbReference>
<evidence type="ECO:0000313" key="1">
    <source>
        <dbReference type="EMBL" id="KAB2337197.1"/>
    </source>
</evidence>
<protein>
    <submittedName>
        <fullName evidence="1">Hydrolase</fullName>
    </submittedName>
</protein>
<evidence type="ECO:0000313" key="2">
    <source>
        <dbReference type="Proteomes" id="UP000481030"/>
    </source>
</evidence>
<gene>
    <name evidence="1" type="ORF">F7731_06125</name>
</gene>